<feature type="region of interest" description="Disordered" evidence="2">
    <location>
        <begin position="293"/>
        <end position="317"/>
    </location>
</feature>
<dbReference type="AlphaFoldDB" id="C5LCM7"/>
<dbReference type="OrthoDB" id="458908at2759"/>
<dbReference type="Gene3D" id="4.10.60.10">
    <property type="entry name" value="Zinc finger, CCHC-type"/>
    <property type="match status" value="1"/>
</dbReference>
<keyword evidence="5" id="KW-1185">Reference proteome</keyword>
<feature type="domain" description="CCHC-type" evidence="3">
    <location>
        <begin position="344"/>
        <end position="359"/>
    </location>
</feature>
<dbReference type="GeneID" id="9042913"/>
<dbReference type="EMBL" id="GG680918">
    <property type="protein sequence ID" value="EER05710.1"/>
    <property type="molecule type" value="Genomic_DNA"/>
</dbReference>
<dbReference type="GO" id="GO:0008270">
    <property type="term" value="F:zinc ion binding"/>
    <property type="evidence" value="ECO:0007669"/>
    <property type="project" value="UniProtKB-KW"/>
</dbReference>
<feature type="compositionally biased region" description="Polar residues" evidence="2">
    <location>
        <begin position="40"/>
        <end position="59"/>
    </location>
</feature>
<organism evidence="5">
    <name type="scientific">Perkinsus marinus (strain ATCC 50983 / TXsc)</name>
    <dbReference type="NCBI Taxonomy" id="423536"/>
    <lineage>
        <taxon>Eukaryota</taxon>
        <taxon>Sar</taxon>
        <taxon>Alveolata</taxon>
        <taxon>Perkinsozoa</taxon>
        <taxon>Perkinsea</taxon>
        <taxon>Perkinsida</taxon>
        <taxon>Perkinsidae</taxon>
        <taxon>Perkinsus</taxon>
    </lineage>
</organism>
<evidence type="ECO:0000256" key="1">
    <source>
        <dbReference type="PROSITE-ProRule" id="PRU00047"/>
    </source>
</evidence>
<proteinExistence type="predicted"/>
<sequence>MSGHEDGGTPSSPREIGIGTDETSASSSSTGTASTPPTSNNASSVANGTNSPEPASVNGNPGLPRKPAIGLISHHVCEKFKGSVDQDIQEWFGTFEMATSACGWNDVQRGTYLGLYLTGSAHRVWRSTCPKGDYQTARATLLKAFDKSKTADAALLRFKEYAWDGKITLSEYTANLSQALQDYSALLPDDSKIPPAVLETLLIDRVCETATGSAKAEMRRHRPKTFREACEVLDAYSEDVTANATSRTQQVNAVASPSPERVDSENISAVLTKEFERLATAMTNALTHVVRPAQAGQQAPVQHAGNRGKGNGGRFQQQRRGGCGICGGSHRTPTCPFRKYDTGCMICGKDDHMARNCPDHPSRRPMASLVQRQGN</sequence>
<keyword evidence="1" id="KW-0862">Zinc</keyword>
<gene>
    <name evidence="4" type="ORF">Pmar_PMAR011756</name>
</gene>
<reference evidence="4 5" key="1">
    <citation type="submission" date="2008-07" db="EMBL/GenBank/DDBJ databases">
        <authorList>
            <person name="El-Sayed N."/>
            <person name="Caler E."/>
            <person name="Inman J."/>
            <person name="Amedeo P."/>
            <person name="Hass B."/>
            <person name="Wortman J."/>
        </authorList>
    </citation>
    <scope>NUCLEOTIDE SEQUENCE [LARGE SCALE GENOMIC DNA]</scope>
    <source>
        <strain evidence="5">ATCC 50983 / TXsc</strain>
    </source>
</reference>
<evidence type="ECO:0000259" key="3">
    <source>
        <dbReference type="PROSITE" id="PS50158"/>
    </source>
</evidence>
<dbReference type="PROSITE" id="PS50158">
    <property type="entry name" value="ZF_CCHC"/>
    <property type="match status" value="1"/>
</dbReference>
<dbReference type="RefSeq" id="XP_002773894.1">
    <property type="nucleotide sequence ID" value="XM_002773848.1"/>
</dbReference>
<dbReference type="InParanoid" id="C5LCM7"/>
<feature type="region of interest" description="Disordered" evidence="2">
    <location>
        <begin position="1"/>
        <end position="64"/>
    </location>
</feature>
<evidence type="ECO:0000313" key="4">
    <source>
        <dbReference type="EMBL" id="EER05710.1"/>
    </source>
</evidence>
<dbReference type="SMART" id="SM00343">
    <property type="entry name" value="ZnF_C2HC"/>
    <property type="match status" value="1"/>
</dbReference>
<name>C5LCM7_PERM5</name>
<accession>C5LCM7</accession>
<keyword evidence="1" id="KW-0863">Zinc-finger</keyword>
<dbReference type="Proteomes" id="UP000007800">
    <property type="component" value="Unassembled WGS sequence"/>
</dbReference>
<protein>
    <recommendedName>
        <fullName evidence="3">CCHC-type domain-containing protein</fullName>
    </recommendedName>
</protein>
<evidence type="ECO:0000313" key="5">
    <source>
        <dbReference type="Proteomes" id="UP000007800"/>
    </source>
</evidence>
<evidence type="ECO:0000256" key="2">
    <source>
        <dbReference type="SAM" id="MobiDB-lite"/>
    </source>
</evidence>
<dbReference type="InterPro" id="IPR001878">
    <property type="entry name" value="Znf_CCHC"/>
</dbReference>
<feature type="compositionally biased region" description="Low complexity" evidence="2">
    <location>
        <begin position="23"/>
        <end position="39"/>
    </location>
</feature>
<keyword evidence="1" id="KW-0479">Metal-binding</keyword>
<dbReference type="GO" id="GO:0003676">
    <property type="term" value="F:nucleic acid binding"/>
    <property type="evidence" value="ECO:0007669"/>
    <property type="project" value="InterPro"/>
</dbReference>